<keyword evidence="5 8" id="KW-0521">NADP</keyword>
<dbReference type="GO" id="GO:0006730">
    <property type="term" value="P:one-carbon metabolic process"/>
    <property type="evidence" value="ECO:0007669"/>
    <property type="project" value="UniProtKB-KW"/>
</dbReference>
<evidence type="ECO:0000256" key="4">
    <source>
        <dbReference type="ARBA" id="ARBA00022563"/>
    </source>
</evidence>
<dbReference type="PROSITE" id="PS00075">
    <property type="entry name" value="DHFR_1"/>
    <property type="match status" value="1"/>
</dbReference>
<dbReference type="EMBL" id="LN999833">
    <property type="protein sequence ID" value="CUX96627.1"/>
    <property type="molecule type" value="Genomic_DNA"/>
</dbReference>
<organism evidence="11 12">
    <name type="scientific">Candidatus Doolittlea endobia</name>
    <dbReference type="NCBI Taxonomy" id="1778262"/>
    <lineage>
        <taxon>Bacteria</taxon>
        <taxon>Pseudomonadati</taxon>
        <taxon>Pseudomonadota</taxon>
        <taxon>Gammaproteobacteria</taxon>
        <taxon>Enterobacterales</taxon>
        <taxon>Enterobacteriaceae</taxon>
        <taxon>Candidatus Doolittlea</taxon>
    </lineage>
</organism>
<evidence type="ECO:0000256" key="7">
    <source>
        <dbReference type="ARBA" id="ARBA00025067"/>
    </source>
</evidence>
<dbReference type="GO" id="GO:0004146">
    <property type="term" value="F:dihydrofolate reductase activity"/>
    <property type="evidence" value="ECO:0007669"/>
    <property type="project" value="UniProtKB-EC"/>
</dbReference>
<dbReference type="PIRSF" id="PIRSF000194">
    <property type="entry name" value="DHFR"/>
    <property type="match status" value="1"/>
</dbReference>
<dbReference type="InterPro" id="IPR017925">
    <property type="entry name" value="DHFR_CS"/>
</dbReference>
<reference evidence="12" key="1">
    <citation type="submission" date="2016-01" db="EMBL/GenBank/DDBJ databases">
        <authorList>
            <person name="Husnik F."/>
        </authorList>
    </citation>
    <scope>NUCLEOTIDE SEQUENCE [LARGE SCALE GENOMIC DNA]</scope>
</reference>
<name>A0A143WSW4_9ENTR</name>
<dbReference type="InterPro" id="IPR001796">
    <property type="entry name" value="DHFR_dom"/>
</dbReference>
<sequence length="162" mass="18219">MIISMIAAQAVKRVIGMGNAIPWHLSADLAWFKRNTLHKPVIMGRKTFESIGRPLPDRQNLVLSSRSGNNDSVMWATTSAQALAAVADKAAEVMVIGGGKVYETFFPQAERLYLTHINAEVNGDTWFPNYDPDEWCSTFRAFHDADDSNTYSYCFEILDRRV</sequence>
<comment type="similarity">
    <text evidence="2 8 9">Belongs to the dihydrofolate reductase family.</text>
</comment>
<dbReference type="GO" id="GO:0005829">
    <property type="term" value="C:cytosol"/>
    <property type="evidence" value="ECO:0007669"/>
    <property type="project" value="TreeGrafter"/>
</dbReference>
<comment type="catalytic activity">
    <reaction evidence="8">
        <text>(6S)-5,6,7,8-tetrahydrofolate + NADP(+) = 7,8-dihydrofolate + NADPH + H(+)</text>
        <dbReference type="Rhea" id="RHEA:15009"/>
        <dbReference type="ChEBI" id="CHEBI:15378"/>
        <dbReference type="ChEBI" id="CHEBI:57451"/>
        <dbReference type="ChEBI" id="CHEBI:57453"/>
        <dbReference type="ChEBI" id="CHEBI:57783"/>
        <dbReference type="ChEBI" id="CHEBI:58349"/>
        <dbReference type="EC" id="1.5.1.3"/>
    </reaction>
</comment>
<dbReference type="KEGG" id="den:MHIR_DE00328"/>
<comment type="function">
    <text evidence="7 8">Key enzyme in folate metabolism. Catalyzes an essential reaction for de novo glycine and purine synthesis, and for DNA precursor synthesis.</text>
</comment>
<dbReference type="EC" id="1.5.1.3" evidence="3 8"/>
<evidence type="ECO:0000256" key="2">
    <source>
        <dbReference type="ARBA" id="ARBA00009539"/>
    </source>
</evidence>
<protein>
    <recommendedName>
        <fullName evidence="3 8">Dihydrofolate reductase</fullName>
        <ecNumber evidence="3 8">1.5.1.3</ecNumber>
    </recommendedName>
</protein>
<keyword evidence="12" id="KW-1185">Reference proteome</keyword>
<evidence type="ECO:0000256" key="6">
    <source>
        <dbReference type="ARBA" id="ARBA00023002"/>
    </source>
</evidence>
<dbReference type="Pfam" id="PF00186">
    <property type="entry name" value="DHFR_1"/>
    <property type="match status" value="1"/>
</dbReference>
<dbReference type="InterPro" id="IPR024072">
    <property type="entry name" value="DHFR-like_dom_sf"/>
</dbReference>
<gene>
    <name evidence="11" type="primary">folA</name>
    <name evidence="11" type="ORF">MHIR_DE00328</name>
</gene>
<dbReference type="GO" id="GO:0046452">
    <property type="term" value="P:dihydrofolate metabolic process"/>
    <property type="evidence" value="ECO:0007669"/>
    <property type="project" value="TreeGrafter"/>
</dbReference>
<evidence type="ECO:0000256" key="3">
    <source>
        <dbReference type="ARBA" id="ARBA00012856"/>
    </source>
</evidence>
<dbReference type="Proteomes" id="UP000095322">
    <property type="component" value="Chromosome I"/>
</dbReference>
<evidence type="ECO:0000256" key="9">
    <source>
        <dbReference type="RuleBase" id="RU004474"/>
    </source>
</evidence>
<dbReference type="FunFam" id="3.40.430.10:FF:000001">
    <property type="entry name" value="Dihydrofolate reductase"/>
    <property type="match status" value="1"/>
</dbReference>
<dbReference type="Gene3D" id="3.40.430.10">
    <property type="entry name" value="Dihydrofolate Reductase, subunit A"/>
    <property type="match status" value="1"/>
</dbReference>
<dbReference type="RefSeq" id="WP_067565740.1">
    <property type="nucleotide sequence ID" value="NZ_LN999833.1"/>
</dbReference>
<accession>A0A143WSW4</accession>
<evidence type="ECO:0000259" key="10">
    <source>
        <dbReference type="PROSITE" id="PS51330"/>
    </source>
</evidence>
<dbReference type="CDD" id="cd00209">
    <property type="entry name" value="DHFR"/>
    <property type="match status" value="1"/>
</dbReference>
<dbReference type="AlphaFoldDB" id="A0A143WSW4"/>
<evidence type="ECO:0000313" key="12">
    <source>
        <dbReference type="Proteomes" id="UP000095322"/>
    </source>
</evidence>
<dbReference type="PATRIC" id="fig|1778262.3.peg.606"/>
<evidence type="ECO:0000313" key="11">
    <source>
        <dbReference type="EMBL" id="CUX96627.1"/>
    </source>
</evidence>
<proteinExistence type="inferred from homology"/>
<dbReference type="PANTHER" id="PTHR48069:SF3">
    <property type="entry name" value="DIHYDROFOLATE REDUCTASE"/>
    <property type="match status" value="1"/>
</dbReference>
<dbReference type="GO" id="GO:0046654">
    <property type="term" value="P:tetrahydrofolate biosynthetic process"/>
    <property type="evidence" value="ECO:0007669"/>
    <property type="project" value="UniProtKB-UniPathway"/>
</dbReference>
<evidence type="ECO:0000256" key="1">
    <source>
        <dbReference type="ARBA" id="ARBA00004903"/>
    </source>
</evidence>
<dbReference type="GO" id="GO:0070401">
    <property type="term" value="F:NADP+ binding"/>
    <property type="evidence" value="ECO:0007669"/>
    <property type="project" value="UniProtKB-ARBA"/>
</dbReference>
<evidence type="ECO:0000256" key="5">
    <source>
        <dbReference type="ARBA" id="ARBA00022857"/>
    </source>
</evidence>
<dbReference type="STRING" id="1778262.MHIR_DE00328"/>
<evidence type="ECO:0000256" key="8">
    <source>
        <dbReference type="PIRNR" id="PIRNR000194"/>
    </source>
</evidence>
<dbReference type="InterPro" id="IPR012259">
    <property type="entry name" value="DHFR"/>
</dbReference>
<dbReference type="SUPFAM" id="SSF53597">
    <property type="entry name" value="Dihydrofolate reductase-like"/>
    <property type="match status" value="1"/>
</dbReference>
<dbReference type="PROSITE" id="PS51330">
    <property type="entry name" value="DHFR_2"/>
    <property type="match status" value="1"/>
</dbReference>
<keyword evidence="6 8" id="KW-0560">Oxidoreductase</keyword>
<dbReference type="PRINTS" id="PR00070">
    <property type="entry name" value="DHFR"/>
</dbReference>
<keyword evidence="4 8" id="KW-0554">One-carbon metabolism</keyword>
<dbReference type="NCBIfam" id="NF008037">
    <property type="entry name" value="PRK10769.1"/>
    <property type="match status" value="1"/>
</dbReference>
<dbReference type="PANTHER" id="PTHR48069">
    <property type="entry name" value="DIHYDROFOLATE REDUCTASE"/>
    <property type="match status" value="1"/>
</dbReference>
<dbReference type="OrthoDB" id="9804315at2"/>
<dbReference type="UniPathway" id="UPA00077">
    <property type="reaction ID" value="UER00158"/>
</dbReference>
<dbReference type="GO" id="GO:0046655">
    <property type="term" value="P:folic acid metabolic process"/>
    <property type="evidence" value="ECO:0007669"/>
    <property type="project" value="TreeGrafter"/>
</dbReference>
<feature type="domain" description="DHFR" evidence="10">
    <location>
        <begin position="2"/>
        <end position="160"/>
    </location>
</feature>
<comment type="pathway">
    <text evidence="1 8">Cofactor biosynthesis; tetrahydrofolate biosynthesis; 5,6,7,8-tetrahydrofolate from 7,8-dihydrofolate: step 1/1.</text>
</comment>